<comment type="caution">
    <text evidence="3">The sequence shown here is derived from an EMBL/GenBank/DDBJ whole genome shotgun (WGS) entry which is preliminary data.</text>
</comment>
<organism evidence="3 4">
    <name type="scientific">Nocardia donostiensis</name>
    <dbReference type="NCBI Taxonomy" id="1538463"/>
    <lineage>
        <taxon>Bacteria</taxon>
        <taxon>Bacillati</taxon>
        <taxon>Actinomycetota</taxon>
        <taxon>Actinomycetes</taxon>
        <taxon>Mycobacteriales</taxon>
        <taxon>Nocardiaceae</taxon>
        <taxon>Nocardia</taxon>
    </lineage>
</organism>
<dbReference type="Proteomes" id="UP000188836">
    <property type="component" value="Unassembled WGS sequence"/>
</dbReference>
<dbReference type="InterPro" id="IPR004378">
    <property type="entry name" value="F420H2_quin_Rdtase"/>
</dbReference>
<dbReference type="GO" id="GO:0016491">
    <property type="term" value="F:oxidoreductase activity"/>
    <property type="evidence" value="ECO:0007669"/>
    <property type="project" value="InterPro"/>
</dbReference>
<reference evidence="3 4" key="1">
    <citation type="journal article" date="2016" name="Antonie Van Leeuwenhoek">
        <title>Nocardia donostiensis sp. nov., isolated from human respiratory specimens.</title>
        <authorList>
            <person name="Ercibengoa M."/>
            <person name="Bell M."/>
            <person name="Marimon J.M."/>
            <person name="Humrighouse B."/>
            <person name="Klenk H.P."/>
            <person name="Potter G."/>
            <person name="Perez-Trallero E."/>
        </authorList>
    </citation>
    <scope>NUCLEOTIDE SEQUENCE [LARGE SCALE GENOMIC DNA]</scope>
    <source>
        <strain evidence="3 4">X1655</strain>
    </source>
</reference>
<gene>
    <name evidence="3" type="ORF">B0T46_01735</name>
</gene>
<sequence length="156" mass="17884">MSENKQAGRRGRKTGTPGALSLWFQRKMNTRTNTRIRRKGSKSMGMDLLILHTIGRRSGLPRETPVTWFADGEDAWLIIASGGGSNHPDWYRNLLAHPDRAAIEMHGHDAVPVTPHRLDGTDRERAWQSITTAQPRYAKYQRKSDREYPLIRLARR</sequence>
<dbReference type="PANTHER" id="PTHR39428:SF1">
    <property type="entry name" value="F420H(2)-DEPENDENT QUINONE REDUCTASE RV1261C"/>
    <property type="match status" value="1"/>
</dbReference>
<dbReference type="NCBIfam" id="TIGR00026">
    <property type="entry name" value="hi_GC_TIGR00026"/>
    <property type="match status" value="1"/>
</dbReference>
<dbReference type="PANTHER" id="PTHR39428">
    <property type="entry name" value="F420H(2)-DEPENDENT QUINONE REDUCTASE RV1261C"/>
    <property type="match status" value="1"/>
</dbReference>
<dbReference type="InterPro" id="IPR012349">
    <property type="entry name" value="Split_barrel_FMN-bd"/>
</dbReference>
<evidence type="ECO:0000313" key="4">
    <source>
        <dbReference type="Proteomes" id="UP000188836"/>
    </source>
</evidence>
<comment type="catalytic activity">
    <reaction evidence="2">
        <text>oxidized coenzyme F420-(gamma-L-Glu)(n) + a quinol + H(+) = reduced coenzyme F420-(gamma-L-Glu)(n) + a quinone</text>
        <dbReference type="Rhea" id="RHEA:39663"/>
        <dbReference type="Rhea" id="RHEA-COMP:12939"/>
        <dbReference type="Rhea" id="RHEA-COMP:14378"/>
        <dbReference type="ChEBI" id="CHEBI:15378"/>
        <dbReference type="ChEBI" id="CHEBI:24646"/>
        <dbReference type="ChEBI" id="CHEBI:132124"/>
        <dbReference type="ChEBI" id="CHEBI:133980"/>
        <dbReference type="ChEBI" id="CHEBI:139511"/>
    </reaction>
</comment>
<evidence type="ECO:0000256" key="2">
    <source>
        <dbReference type="ARBA" id="ARBA00049106"/>
    </source>
</evidence>
<dbReference type="AlphaFoldDB" id="A0A1V2TMD0"/>
<name>A0A1V2TMD0_9NOCA</name>
<dbReference type="RefSeq" id="WP_077114623.1">
    <property type="nucleotide sequence ID" value="NZ_LOKT01000001.1"/>
</dbReference>
<keyword evidence="4" id="KW-1185">Reference proteome</keyword>
<evidence type="ECO:0000256" key="1">
    <source>
        <dbReference type="ARBA" id="ARBA00008710"/>
    </source>
</evidence>
<dbReference type="EMBL" id="MUMY01000001">
    <property type="protein sequence ID" value="ONM50642.1"/>
    <property type="molecule type" value="Genomic_DNA"/>
</dbReference>
<dbReference type="Pfam" id="PF04075">
    <property type="entry name" value="F420H2_quin_red"/>
    <property type="match status" value="1"/>
</dbReference>
<protein>
    <submittedName>
        <fullName evidence="3">Nitroreductase</fullName>
    </submittedName>
</protein>
<comment type="similarity">
    <text evidence="1">Belongs to the F420H(2)-dependent quinone reductase family.</text>
</comment>
<evidence type="ECO:0000313" key="3">
    <source>
        <dbReference type="EMBL" id="ONM50642.1"/>
    </source>
</evidence>
<proteinExistence type="inferred from homology"/>
<dbReference type="Gene3D" id="2.30.110.10">
    <property type="entry name" value="Electron Transport, Fmn-binding Protein, Chain A"/>
    <property type="match status" value="1"/>
</dbReference>
<dbReference type="GO" id="GO:0005886">
    <property type="term" value="C:plasma membrane"/>
    <property type="evidence" value="ECO:0007669"/>
    <property type="project" value="TreeGrafter"/>
</dbReference>
<accession>A0A1V2TMD0</accession>
<dbReference type="GO" id="GO:0070967">
    <property type="term" value="F:coenzyme F420 binding"/>
    <property type="evidence" value="ECO:0007669"/>
    <property type="project" value="TreeGrafter"/>
</dbReference>
<dbReference type="STRING" id="1538463.B0T36_00450"/>
<dbReference type="OrthoDB" id="8225825at2"/>